<dbReference type="FunFam" id="3.60.15.30:FF:000001">
    <property type="entry name" value="Alkyl/aryl-sulfatase BDS1"/>
    <property type="match status" value="1"/>
</dbReference>
<comment type="caution">
    <text evidence="6">The sequence shown here is derived from an EMBL/GenBank/DDBJ whole genome shotgun (WGS) entry which is preliminary data.</text>
</comment>
<evidence type="ECO:0000256" key="4">
    <source>
        <dbReference type="ARBA" id="ARBA00033751"/>
    </source>
</evidence>
<dbReference type="InterPro" id="IPR038536">
    <property type="entry name" value="Alkyl/aryl-sulf_dimr_sf"/>
</dbReference>
<dbReference type="CDD" id="cd07710">
    <property type="entry name" value="arylsulfatase_Sdsa1-like_MBL-fold"/>
    <property type="match status" value="1"/>
</dbReference>
<reference evidence="6 7" key="1">
    <citation type="submission" date="2018-09" db="EMBL/GenBank/DDBJ databases">
        <authorList>
            <person name="Zhu H."/>
        </authorList>
    </citation>
    <scope>NUCLEOTIDE SEQUENCE [LARGE SCALE GENOMIC DNA]</scope>
    <source>
        <strain evidence="6 7">K2R01-6</strain>
    </source>
</reference>
<dbReference type="InterPro" id="IPR036527">
    <property type="entry name" value="SCP2_sterol-bd_dom_sf"/>
</dbReference>
<dbReference type="InterPro" id="IPR029228">
    <property type="entry name" value="Alkyl_sulf_dimr"/>
</dbReference>
<dbReference type="SMART" id="SM00849">
    <property type="entry name" value="Lactamase_B"/>
    <property type="match status" value="1"/>
</dbReference>
<evidence type="ECO:0000256" key="1">
    <source>
        <dbReference type="ARBA" id="ARBA00022723"/>
    </source>
</evidence>
<dbReference type="PANTHER" id="PTHR43223">
    <property type="entry name" value="ALKYL/ARYL-SULFATASE"/>
    <property type="match status" value="1"/>
</dbReference>
<comment type="similarity">
    <text evidence="4">Belongs to the metallo-beta-lactamase superfamily. Type III sulfatase family.</text>
</comment>
<dbReference type="SUPFAM" id="SSF56281">
    <property type="entry name" value="Metallo-hydrolase/oxidoreductase"/>
    <property type="match status" value="1"/>
</dbReference>
<dbReference type="Gene3D" id="3.60.15.30">
    <property type="entry name" value="Metallo-beta-lactamase domain"/>
    <property type="match status" value="1"/>
</dbReference>
<gene>
    <name evidence="6" type="ORF">D3876_04735</name>
</gene>
<evidence type="ECO:0000313" key="7">
    <source>
        <dbReference type="Proteomes" id="UP000286100"/>
    </source>
</evidence>
<protein>
    <submittedName>
        <fullName evidence="6">MBL fold metallo-hydrolase</fullName>
    </submittedName>
</protein>
<dbReference type="GO" id="GO:0018741">
    <property type="term" value="F:linear primary-alkylsulfatase activity"/>
    <property type="evidence" value="ECO:0007669"/>
    <property type="project" value="InterPro"/>
</dbReference>
<dbReference type="Gene3D" id="1.25.40.880">
    <property type="entry name" value="Alkyl sulfatase, dimerisation domain"/>
    <property type="match status" value="1"/>
</dbReference>
<organism evidence="6 7">
    <name type="scientific">Sphingomonas cavernae</name>
    <dbReference type="NCBI Taxonomy" id="2320861"/>
    <lineage>
        <taxon>Bacteria</taxon>
        <taxon>Pseudomonadati</taxon>
        <taxon>Pseudomonadota</taxon>
        <taxon>Alphaproteobacteria</taxon>
        <taxon>Sphingomonadales</taxon>
        <taxon>Sphingomonadaceae</taxon>
        <taxon>Sphingomonas</taxon>
    </lineage>
</organism>
<dbReference type="SUPFAM" id="SSF55718">
    <property type="entry name" value="SCP-like"/>
    <property type="match status" value="1"/>
</dbReference>
<keyword evidence="1" id="KW-0479">Metal-binding</keyword>
<name>A0A418WSS0_9SPHN</name>
<dbReference type="GO" id="GO:0018909">
    <property type="term" value="P:dodecyl sulfate metabolic process"/>
    <property type="evidence" value="ECO:0007669"/>
    <property type="project" value="InterPro"/>
</dbReference>
<keyword evidence="3" id="KW-0862">Zinc</keyword>
<dbReference type="Pfam" id="PF14864">
    <property type="entry name" value="Alkyl_sulf_C"/>
    <property type="match status" value="1"/>
</dbReference>
<dbReference type="EMBL" id="QYUM01000002">
    <property type="protein sequence ID" value="RJF94247.1"/>
    <property type="molecule type" value="Genomic_DNA"/>
</dbReference>
<dbReference type="GO" id="GO:0046983">
    <property type="term" value="F:protein dimerization activity"/>
    <property type="evidence" value="ECO:0007669"/>
    <property type="project" value="InterPro"/>
</dbReference>
<keyword evidence="7" id="KW-1185">Reference proteome</keyword>
<dbReference type="GO" id="GO:0046872">
    <property type="term" value="F:metal ion binding"/>
    <property type="evidence" value="ECO:0007669"/>
    <property type="project" value="UniProtKB-KW"/>
</dbReference>
<dbReference type="Pfam" id="PF00753">
    <property type="entry name" value="Lactamase_B"/>
    <property type="match status" value="1"/>
</dbReference>
<proteinExistence type="inferred from homology"/>
<dbReference type="Proteomes" id="UP000286100">
    <property type="component" value="Unassembled WGS sequence"/>
</dbReference>
<evidence type="ECO:0000313" key="6">
    <source>
        <dbReference type="EMBL" id="RJF94247.1"/>
    </source>
</evidence>
<dbReference type="InterPro" id="IPR001279">
    <property type="entry name" value="Metallo-B-lactamas"/>
</dbReference>
<evidence type="ECO:0000259" key="5">
    <source>
        <dbReference type="SMART" id="SM00849"/>
    </source>
</evidence>
<dbReference type="OrthoDB" id="9815874at2"/>
<dbReference type="InterPro" id="IPR052195">
    <property type="entry name" value="Bact_Alkyl/Aryl-Sulfatase"/>
</dbReference>
<dbReference type="Gene3D" id="3.30.1050.10">
    <property type="entry name" value="SCP2 sterol-binding domain"/>
    <property type="match status" value="1"/>
</dbReference>
<feature type="domain" description="Metallo-beta-lactamase" evidence="5">
    <location>
        <begin position="113"/>
        <end position="336"/>
    </location>
</feature>
<evidence type="ECO:0000256" key="3">
    <source>
        <dbReference type="ARBA" id="ARBA00022833"/>
    </source>
</evidence>
<sequence>MLVCPAMAEAPRATAKPASNATATRNAAVLDRLPVTDRDDYEAVRRGLVASFRDNIVDADGNTVLDIKTYDFLKHAKSPDKINPSLWRMAQLNANAGLFKVTDRVYQMRGFDLANMTIIEGDHGLIVVDPLTTTETARAALDFYARHRPKRSVVAVIYTHSHLDHFGGVRGVVDEADVKAGKVKIYAPAGFMQEAVSENVFAGTAMLRRAQYQTGAPVTRGERGQIDTGIGKVGPRGGSVSLIAPTDLVTAPYETLKIDGVEFEFQMTPGTEAPAEMNFYLPRFRALGMAENATRTMHNILTPRGALVRDARAWGRFLDDSLVRYGPRAEVMFAQHNWPTWGRERIETMLADQRDMYSFLNDRTLHLANQGLTPVAIAEAMKTLPGNLESKWYTRGYYGTLSFNSRAVYQRYLGFYDANPANLDPLPPAENAQHYVEAMGGRDRVLDLMRKAMAAGDYRWAVQLGNHLVFAQPDDQKARNTQADALEQLGYQAESSIWRNMYLTGATELRNGVQAKGGRTTPDMVRALDPAMFFDLMAIRLDADKAQGHDMTLNWVFSDLDRAFAITVRNGVLTWREGSQHAAADASITMDKETLDRINLREIDVAGAVMAGRVRIEGDAAKLRQLMGMLVTFDPAFNIVTP</sequence>
<evidence type="ECO:0000256" key="2">
    <source>
        <dbReference type="ARBA" id="ARBA00022801"/>
    </source>
</evidence>
<accession>A0A418WSS0</accession>
<dbReference type="InterPro" id="IPR036866">
    <property type="entry name" value="RibonucZ/Hydroxyglut_hydro"/>
</dbReference>
<dbReference type="PANTHER" id="PTHR43223:SF1">
    <property type="entry name" value="ALKYL_ARYL-SULFATASE BDS1"/>
    <property type="match status" value="1"/>
</dbReference>
<dbReference type="AlphaFoldDB" id="A0A418WSS0"/>
<dbReference type="InterPro" id="IPR029229">
    <property type="entry name" value="Alkyl_sulf_C"/>
</dbReference>
<dbReference type="InterPro" id="IPR044097">
    <property type="entry name" value="Bds1/SdsA1_MBL-fold"/>
</dbReference>
<keyword evidence="2 6" id="KW-0378">Hydrolase</keyword>
<dbReference type="Pfam" id="PF14863">
    <property type="entry name" value="Alkyl_sulf_dimr"/>
    <property type="match status" value="1"/>
</dbReference>